<proteinExistence type="predicted"/>
<dbReference type="InterPro" id="IPR052641">
    <property type="entry name" value="AKAP7_isoform_gamma"/>
</dbReference>
<feature type="compositionally biased region" description="Basic residues" evidence="1">
    <location>
        <begin position="9"/>
        <end position="30"/>
    </location>
</feature>
<feature type="compositionally biased region" description="Basic and acidic residues" evidence="1">
    <location>
        <begin position="31"/>
        <end position="49"/>
    </location>
</feature>
<dbReference type="GO" id="GO:0005829">
    <property type="term" value="C:cytosol"/>
    <property type="evidence" value="ECO:0007669"/>
    <property type="project" value="TreeGrafter"/>
</dbReference>
<evidence type="ECO:0000259" key="2">
    <source>
        <dbReference type="Pfam" id="PF10469"/>
    </source>
</evidence>
<comment type="caution">
    <text evidence="3">The sequence shown here is derived from an EMBL/GenBank/DDBJ whole genome shotgun (WGS) entry which is preliminary data.</text>
</comment>
<dbReference type="GO" id="GO:0010738">
    <property type="term" value="P:regulation of protein kinase A signaling"/>
    <property type="evidence" value="ECO:0007669"/>
    <property type="project" value="TreeGrafter"/>
</dbReference>
<dbReference type="Proteomes" id="UP001295684">
    <property type="component" value="Unassembled WGS sequence"/>
</dbReference>
<feature type="domain" description="A-kinase anchor protein 7-like phosphoesterase" evidence="2">
    <location>
        <begin position="64"/>
        <end position="200"/>
    </location>
</feature>
<dbReference type="GO" id="GO:0034237">
    <property type="term" value="F:protein kinase A regulatory subunit binding"/>
    <property type="evidence" value="ECO:0007669"/>
    <property type="project" value="TreeGrafter"/>
</dbReference>
<dbReference type="Gene3D" id="3.90.1140.10">
    <property type="entry name" value="Cyclic phosphodiesterase"/>
    <property type="match status" value="1"/>
</dbReference>
<sequence length="202" mass="22727">MEDWTTVPKKSHSSRGGRGHRAGRYSRGRSGRGDRDSRRDRGNRGERARTGRGFRGGFQGPRLTHFIAIPVEDEGVIENLVELQERLAEEYEGILHPGWMMPSGKFHFTLFVMSLNNHEKVEAAVQTLNDLQPILSEIISTASFTLDLDGIDAFSGRDGKSARVLYAKLKKDESYTLLENIADVVVKKFIEDGIIKETDLDH</sequence>
<dbReference type="InterPro" id="IPR019510">
    <property type="entry name" value="AKAP7-like_phosphoesterase"/>
</dbReference>
<keyword evidence="4" id="KW-1185">Reference proteome</keyword>
<organism evidence="3 4">
    <name type="scientific">Euplotes crassus</name>
    <dbReference type="NCBI Taxonomy" id="5936"/>
    <lineage>
        <taxon>Eukaryota</taxon>
        <taxon>Sar</taxon>
        <taxon>Alveolata</taxon>
        <taxon>Ciliophora</taxon>
        <taxon>Intramacronucleata</taxon>
        <taxon>Spirotrichea</taxon>
        <taxon>Hypotrichia</taxon>
        <taxon>Euplotida</taxon>
        <taxon>Euplotidae</taxon>
        <taxon>Moneuplotes</taxon>
    </lineage>
</organism>
<reference evidence="3" key="1">
    <citation type="submission" date="2023-07" db="EMBL/GenBank/DDBJ databases">
        <authorList>
            <consortium name="AG Swart"/>
            <person name="Singh M."/>
            <person name="Singh A."/>
            <person name="Seah K."/>
            <person name="Emmerich C."/>
        </authorList>
    </citation>
    <scope>NUCLEOTIDE SEQUENCE</scope>
    <source>
        <strain evidence="3">DP1</strain>
    </source>
</reference>
<feature type="region of interest" description="Disordered" evidence="1">
    <location>
        <begin position="1"/>
        <end position="57"/>
    </location>
</feature>
<evidence type="ECO:0000256" key="1">
    <source>
        <dbReference type="SAM" id="MobiDB-lite"/>
    </source>
</evidence>
<dbReference type="Pfam" id="PF10469">
    <property type="entry name" value="AKAP7_NLS"/>
    <property type="match status" value="1"/>
</dbReference>
<name>A0AAD1XGB9_EUPCR</name>
<gene>
    <name evidence="3" type="ORF">ECRASSUSDP1_LOCUS12947</name>
</gene>
<dbReference type="PANTHER" id="PTHR15934">
    <property type="entry name" value="RNA 2',3'-CYCLIC PHOSPHODIESTERASE"/>
    <property type="match status" value="1"/>
</dbReference>
<evidence type="ECO:0000313" key="3">
    <source>
        <dbReference type="EMBL" id="CAI2371623.1"/>
    </source>
</evidence>
<dbReference type="EMBL" id="CAMPGE010012868">
    <property type="protein sequence ID" value="CAI2371623.1"/>
    <property type="molecule type" value="Genomic_DNA"/>
</dbReference>
<accession>A0AAD1XGB9</accession>
<dbReference type="AlphaFoldDB" id="A0AAD1XGB9"/>
<dbReference type="PANTHER" id="PTHR15934:SF2">
    <property type="entry name" value="A-KINASE ANCHOR PROTEIN 7-LIKE PHOSPHOESTERASE DOMAIN-CONTAINING PROTEIN"/>
    <property type="match status" value="1"/>
</dbReference>
<protein>
    <recommendedName>
        <fullName evidence="2">A-kinase anchor protein 7-like phosphoesterase domain-containing protein</fullName>
    </recommendedName>
</protein>
<dbReference type="InterPro" id="IPR009097">
    <property type="entry name" value="Cyclic_Pdiesterase"/>
</dbReference>
<dbReference type="SUPFAM" id="SSF55144">
    <property type="entry name" value="LigT-like"/>
    <property type="match status" value="1"/>
</dbReference>
<evidence type="ECO:0000313" key="4">
    <source>
        <dbReference type="Proteomes" id="UP001295684"/>
    </source>
</evidence>